<evidence type="ECO:0000313" key="4">
    <source>
        <dbReference type="Proteomes" id="UP000315496"/>
    </source>
</evidence>
<dbReference type="Gene3D" id="3.15.10.20">
    <property type="entry name" value="Activator of Hsp90 ATPase Aha1, N-terminal domain"/>
    <property type="match status" value="1"/>
</dbReference>
<dbReference type="PANTHER" id="PTHR13009">
    <property type="entry name" value="HEAT SHOCK PROTEIN 90 HSP90 CO-CHAPERONE AHA-1"/>
    <property type="match status" value="1"/>
</dbReference>
<gene>
    <name evidence="3" type="ORF">GMRT_13859</name>
</gene>
<protein>
    <submittedName>
        <fullName evidence="3">Activator of Hsp90 ATPase</fullName>
    </submittedName>
</protein>
<dbReference type="Proteomes" id="UP000315496">
    <property type="component" value="Chromosome 4"/>
</dbReference>
<evidence type="ECO:0000256" key="1">
    <source>
        <dbReference type="ARBA" id="ARBA00006817"/>
    </source>
</evidence>
<dbReference type="OrthoDB" id="567237at2759"/>
<organism evidence="3 4">
    <name type="scientific">Giardia muris</name>
    <dbReference type="NCBI Taxonomy" id="5742"/>
    <lineage>
        <taxon>Eukaryota</taxon>
        <taxon>Metamonada</taxon>
        <taxon>Diplomonadida</taxon>
        <taxon>Hexamitidae</taxon>
        <taxon>Giardiinae</taxon>
        <taxon>Giardia</taxon>
    </lineage>
</organism>
<reference evidence="3 4" key="1">
    <citation type="submission" date="2019-05" db="EMBL/GenBank/DDBJ databases">
        <title>The compact genome of Giardia muris reveals important steps in the evolution of intestinal protozoan parasites.</title>
        <authorList>
            <person name="Xu F."/>
            <person name="Jimenez-Gonzalez A."/>
            <person name="Einarsson E."/>
            <person name="Astvaldsson A."/>
            <person name="Peirasmaki D."/>
            <person name="Eckmann L."/>
            <person name="Andersson J.O."/>
            <person name="Svard S.G."/>
            <person name="Jerlstrom-Hultqvist J."/>
        </authorList>
    </citation>
    <scope>NUCLEOTIDE SEQUENCE [LARGE SCALE GENOMIC DNA]</scope>
    <source>
        <strain evidence="3 4">Roberts-Thomson</strain>
    </source>
</reference>
<accession>A0A4Z1SNZ0</accession>
<dbReference type="GO" id="GO:0051087">
    <property type="term" value="F:protein-folding chaperone binding"/>
    <property type="evidence" value="ECO:0007669"/>
    <property type="project" value="InterPro"/>
</dbReference>
<feature type="domain" description="Activator of Hsp90 ATPase AHSA1-like N-terminal" evidence="2">
    <location>
        <begin position="15"/>
        <end position="147"/>
    </location>
</feature>
<dbReference type="SUPFAM" id="SSF103111">
    <property type="entry name" value="Activator of Hsp90 ATPase, Aha1"/>
    <property type="match status" value="1"/>
</dbReference>
<name>A0A4Z1SNZ0_GIAMU</name>
<comment type="similarity">
    <text evidence="1">Belongs to the AHA1 family.</text>
</comment>
<dbReference type="GO" id="GO:0005829">
    <property type="term" value="C:cytosol"/>
    <property type="evidence" value="ECO:0007669"/>
    <property type="project" value="TreeGrafter"/>
</dbReference>
<dbReference type="EMBL" id="VDLU01000004">
    <property type="protein sequence ID" value="TNJ27350.1"/>
    <property type="molecule type" value="Genomic_DNA"/>
</dbReference>
<dbReference type="Pfam" id="PF09229">
    <property type="entry name" value="Aha1_N"/>
    <property type="match status" value="1"/>
</dbReference>
<dbReference type="PANTHER" id="PTHR13009:SF22">
    <property type="entry name" value="LD43819P"/>
    <property type="match status" value="1"/>
</dbReference>
<proteinExistence type="inferred from homology"/>
<comment type="caution">
    <text evidence="3">The sequence shown here is derived from an EMBL/GenBank/DDBJ whole genome shotgun (WGS) entry which is preliminary data.</text>
</comment>
<evidence type="ECO:0000259" key="2">
    <source>
        <dbReference type="SMART" id="SM01000"/>
    </source>
</evidence>
<dbReference type="AlphaFoldDB" id="A0A4Z1SNZ0"/>
<dbReference type="InterPro" id="IPR036338">
    <property type="entry name" value="Aha1"/>
</dbReference>
<dbReference type="SMART" id="SM01000">
    <property type="entry name" value="Aha1_N"/>
    <property type="match status" value="1"/>
</dbReference>
<dbReference type="VEuPathDB" id="GiardiaDB:GMRT_13859"/>
<dbReference type="GO" id="GO:0006457">
    <property type="term" value="P:protein folding"/>
    <property type="evidence" value="ECO:0007669"/>
    <property type="project" value="TreeGrafter"/>
</dbReference>
<dbReference type="GO" id="GO:0001671">
    <property type="term" value="F:ATPase activator activity"/>
    <property type="evidence" value="ECO:0007669"/>
    <property type="project" value="InterPro"/>
</dbReference>
<evidence type="ECO:0000313" key="3">
    <source>
        <dbReference type="EMBL" id="TNJ27350.1"/>
    </source>
</evidence>
<keyword evidence="4" id="KW-1185">Reference proteome</keyword>
<sequence>MESNAHNINGWHWSEKDFTEWATKTLKEKLVFEEPGSSPETAFKTRIDEIRGEAFKNVRKGKLRTSYDFKVKLIATIGPDEGSDAPPVECLVTYEPFCDSDPADWEFDVRVKDPAKHSASKVAEAKKLIRREIFEKRVLEWIELYNQQMD</sequence>
<dbReference type="InterPro" id="IPR015310">
    <property type="entry name" value="AHSA1-like_N"/>
</dbReference>